<keyword evidence="6" id="KW-1185">Reference proteome</keyword>
<gene>
    <name evidence="5" type="ORF">E6O75_ATG04440</name>
</gene>
<keyword evidence="5" id="KW-0418">Kinase</keyword>
<keyword evidence="2" id="KW-0804">Transcription</keyword>
<dbReference type="EMBL" id="SNSC02000004">
    <property type="protein sequence ID" value="TID25235.1"/>
    <property type="molecule type" value="Genomic_DNA"/>
</dbReference>
<dbReference type="AlphaFoldDB" id="A0A4Z1P9R5"/>
<dbReference type="PANTHER" id="PTHR15052">
    <property type="entry name" value="RNA POLYMERASE III TRANSCRIPTION INITIATION FACTOR COMPLEX SUBUNIT"/>
    <property type="match status" value="1"/>
</dbReference>
<evidence type="ECO:0000313" key="6">
    <source>
        <dbReference type="Proteomes" id="UP000298493"/>
    </source>
</evidence>
<organism evidence="5 6">
    <name type="scientific">Venturia nashicola</name>
    <dbReference type="NCBI Taxonomy" id="86259"/>
    <lineage>
        <taxon>Eukaryota</taxon>
        <taxon>Fungi</taxon>
        <taxon>Dikarya</taxon>
        <taxon>Ascomycota</taxon>
        <taxon>Pezizomycotina</taxon>
        <taxon>Dothideomycetes</taxon>
        <taxon>Pleosporomycetidae</taxon>
        <taxon>Venturiales</taxon>
        <taxon>Venturiaceae</taxon>
        <taxon>Venturia</taxon>
    </lineage>
</organism>
<dbReference type="GO" id="GO:0006383">
    <property type="term" value="P:transcription by RNA polymerase III"/>
    <property type="evidence" value="ECO:0007669"/>
    <property type="project" value="TreeGrafter"/>
</dbReference>
<dbReference type="GO" id="GO:0016301">
    <property type="term" value="F:kinase activity"/>
    <property type="evidence" value="ECO:0007669"/>
    <property type="project" value="UniProtKB-KW"/>
</dbReference>
<evidence type="ECO:0000256" key="2">
    <source>
        <dbReference type="ARBA" id="ARBA00023163"/>
    </source>
</evidence>
<dbReference type="InterPro" id="IPR052416">
    <property type="entry name" value="GTF3C_component"/>
</dbReference>
<comment type="caution">
    <text evidence="5">The sequence shown here is derived from an EMBL/GenBank/DDBJ whole genome shotgun (WGS) entry which is preliminary data.</text>
</comment>
<dbReference type="InterPro" id="IPR015943">
    <property type="entry name" value="WD40/YVTN_repeat-like_dom_sf"/>
</dbReference>
<comment type="subcellular location">
    <subcellularLocation>
        <location evidence="1">Nucleus</location>
    </subcellularLocation>
</comment>
<keyword evidence="3" id="KW-0539">Nucleus</keyword>
<evidence type="ECO:0000256" key="4">
    <source>
        <dbReference type="SAM" id="MobiDB-lite"/>
    </source>
</evidence>
<sequence length="808" mass="89284">MAPGRAPRRAAAATKKYTVDAFDSIKDLVVASSDSGSDTESDTALDNTKDPEVPAAIVEEAIDEGDDVVSGEDLFDTSDEERARPRSNNIEINDIVNFDALDKRGQTQKRARLVDETEIHALPAFSTEGQKPGQLGLARRGRITRGIPETFSRKGKELRVIQSIGPGEEDLVAHVKTRDKWLNDVTLPSRKTRSDGSGGLHQSFFYPEERQQKDVQQGWEWYHHQGGREFFQKYQTIDILYADQGCKDFEQPLGPSDSLLMGPPQQPNVFTGLKPGAAVNTGDAWSNASGHKDKQSWVFAAGGRIQCLEWVPNQNGCYQYLAVTVVPEHKIRTPKESYAYSEYSYGSHLQIWEFASLPTLRKESAAIDFSKKPWLRAVFSFDWGMVKRMKWCPLPTRVRQDVKDIQLGLLAGVWDDGKARILDLQIPYGTLHETEYIYISKAALESKPPNTICTCITWLSSSSIAVGCANGYVAIWDIPHTIKQATQSPSTNPKPWFFEALHGSYILSLTSCYPSRPHILITNSMDGFIYMTDLRSPNLDTIPAQRVRVAQGPLAWHEQTQAVISPDESFDLKAMLPRVFYKNHTIGRTSALVGDLATSTLHASILAGGVDGKVWVLQPMRKMREAKNFPYEQLWFWHQWRRGLPQSVATTQEKEGTEMIDTPLVPPTATAAAAETDDTEMADAPAPATASMHRYQPFSAAMSAPLQHATPGIPTPLMTIPQPPSPAKPTSAILSAPLIRITTGLKIKKTELGPDSKANVTKEGVIFQTTYDEKTAVTQVCWNSNLSVGTWAAAGMGSGLILVEDLGV</sequence>
<feature type="region of interest" description="Disordered" evidence="4">
    <location>
        <begin position="706"/>
        <end position="729"/>
    </location>
</feature>
<dbReference type="GO" id="GO:0000127">
    <property type="term" value="C:transcription factor TFIIIC complex"/>
    <property type="evidence" value="ECO:0007669"/>
    <property type="project" value="TreeGrafter"/>
</dbReference>
<dbReference type="STRING" id="86259.A0A4Z1P9R5"/>
<feature type="compositionally biased region" description="Acidic residues" evidence="4">
    <location>
        <begin position="60"/>
        <end position="79"/>
    </location>
</feature>
<dbReference type="InterPro" id="IPR036322">
    <property type="entry name" value="WD40_repeat_dom_sf"/>
</dbReference>
<evidence type="ECO:0000256" key="1">
    <source>
        <dbReference type="ARBA" id="ARBA00004123"/>
    </source>
</evidence>
<feature type="region of interest" description="Disordered" evidence="4">
    <location>
        <begin position="31"/>
        <end position="83"/>
    </location>
</feature>
<dbReference type="Gene3D" id="2.130.10.10">
    <property type="entry name" value="YVTN repeat-like/Quinoprotein amine dehydrogenase"/>
    <property type="match status" value="1"/>
</dbReference>
<evidence type="ECO:0000313" key="5">
    <source>
        <dbReference type="EMBL" id="TID25235.1"/>
    </source>
</evidence>
<reference evidence="5 6" key="1">
    <citation type="submission" date="2019-04" db="EMBL/GenBank/DDBJ databases">
        <title>High contiguity whole genome sequence and gene annotation resource for two Venturia nashicola isolates.</title>
        <authorList>
            <person name="Prokchorchik M."/>
            <person name="Won K."/>
            <person name="Lee Y."/>
            <person name="Choi E.D."/>
            <person name="Segonzac C."/>
            <person name="Sohn K.H."/>
        </authorList>
    </citation>
    <scope>NUCLEOTIDE SEQUENCE [LARGE SCALE GENOMIC DNA]</scope>
    <source>
        <strain evidence="5 6">PRI2</strain>
    </source>
</reference>
<name>A0A4Z1P9R5_9PEZI</name>
<evidence type="ECO:0000256" key="3">
    <source>
        <dbReference type="ARBA" id="ARBA00023242"/>
    </source>
</evidence>
<dbReference type="GO" id="GO:0005634">
    <property type="term" value="C:nucleus"/>
    <property type="evidence" value="ECO:0007669"/>
    <property type="project" value="UniProtKB-SubCell"/>
</dbReference>
<dbReference type="Proteomes" id="UP000298493">
    <property type="component" value="Unassembled WGS sequence"/>
</dbReference>
<keyword evidence="5" id="KW-0808">Transferase</keyword>
<protein>
    <submittedName>
        <fullName evidence="5">Serine/threonine-protein kinase</fullName>
    </submittedName>
</protein>
<proteinExistence type="predicted"/>
<dbReference type="PANTHER" id="PTHR15052:SF2">
    <property type="entry name" value="GENERAL TRANSCRIPTION FACTOR 3C POLYPEPTIDE 2"/>
    <property type="match status" value="1"/>
</dbReference>
<accession>A0A4Z1P9R5</accession>
<dbReference type="SUPFAM" id="SSF50978">
    <property type="entry name" value="WD40 repeat-like"/>
    <property type="match status" value="1"/>
</dbReference>